<comment type="caution">
    <text evidence="1">The sequence shown here is derived from an EMBL/GenBank/DDBJ whole genome shotgun (WGS) entry which is preliminary data.</text>
</comment>
<name>A0ABD1XEW7_9MARC</name>
<keyword evidence="2" id="KW-1185">Reference proteome</keyword>
<evidence type="ECO:0000313" key="1">
    <source>
        <dbReference type="EMBL" id="KAL2607485.1"/>
    </source>
</evidence>
<dbReference type="EMBL" id="JBHFFA010000008">
    <property type="protein sequence ID" value="KAL2607485.1"/>
    <property type="molecule type" value="Genomic_DNA"/>
</dbReference>
<dbReference type="Proteomes" id="UP001605036">
    <property type="component" value="Unassembled WGS sequence"/>
</dbReference>
<gene>
    <name evidence="1" type="ORF">R1flu_026058</name>
</gene>
<sequence length="272" mass="29284">MQVGNVQKQMAGYLPHIVSELRLSLPTEDSSAHRCLSVEVVSSNDDGEVSSPSSLDEEGALELRTVQSSNVPLRASGGFKVQTPFFPGRIQVDAHTGAITVLPASKNQQQDVCESTVTRNIPVAAAGIAGKSSTAARKILPGQIINLRHCVQLMFVRVEHSDGSLYADRSIAPGDEVFGVVSLPIHENAFALKAMGNKRYLSCSAEGDPVRATCDEWGVGLEQCFTEEDAGDDRVAIRSVKFNQYIGGYHLKLSGTVTPLEQFQVLPATQIF</sequence>
<evidence type="ECO:0000313" key="2">
    <source>
        <dbReference type="Proteomes" id="UP001605036"/>
    </source>
</evidence>
<organism evidence="1 2">
    <name type="scientific">Riccia fluitans</name>
    <dbReference type="NCBI Taxonomy" id="41844"/>
    <lineage>
        <taxon>Eukaryota</taxon>
        <taxon>Viridiplantae</taxon>
        <taxon>Streptophyta</taxon>
        <taxon>Embryophyta</taxon>
        <taxon>Marchantiophyta</taxon>
        <taxon>Marchantiopsida</taxon>
        <taxon>Marchantiidae</taxon>
        <taxon>Marchantiales</taxon>
        <taxon>Ricciaceae</taxon>
        <taxon>Riccia</taxon>
    </lineage>
</organism>
<protein>
    <submittedName>
        <fullName evidence="1">Uncharacterized protein</fullName>
    </submittedName>
</protein>
<reference evidence="1 2" key="1">
    <citation type="submission" date="2024-09" db="EMBL/GenBank/DDBJ databases">
        <title>Chromosome-scale assembly of Riccia fluitans.</title>
        <authorList>
            <person name="Paukszto L."/>
            <person name="Sawicki J."/>
            <person name="Karawczyk K."/>
            <person name="Piernik-Szablinska J."/>
            <person name="Szczecinska M."/>
            <person name="Mazdziarz M."/>
        </authorList>
    </citation>
    <scope>NUCLEOTIDE SEQUENCE [LARGE SCALE GENOMIC DNA]</scope>
    <source>
        <strain evidence="1">Rf_01</strain>
        <tissue evidence="1">Aerial parts of the thallus</tissue>
    </source>
</reference>
<accession>A0ABD1XEW7</accession>
<dbReference type="CDD" id="cd00257">
    <property type="entry name" value="beta-trefoil_FSCN-like"/>
    <property type="match status" value="1"/>
</dbReference>
<proteinExistence type="predicted"/>
<dbReference type="AlphaFoldDB" id="A0ABD1XEW7"/>